<dbReference type="FunFam" id="3.30.70.270:FF:000020">
    <property type="entry name" value="Transposon Tf2-6 polyprotein-like Protein"/>
    <property type="match status" value="1"/>
</dbReference>
<dbReference type="GO" id="GO:0015074">
    <property type="term" value="P:DNA integration"/>
    <property type="evidence" value="ECO:0007669"/>
    <property type="project" value="UniProtKB-KW"/>
</dbReference>
<evidence type="ECO:0000256" key="7">
    <source>
        <dbReference type="ARBA" id="ARBA00022759"/>
    </source>
</evidence>
<dbReference type="InterPro" id="IPR041577">
    <property type="entry name" value="RT_RNaseH_2"/>
</dbReference>
<dbReference type="InterPro" id="IPR021109">
    <property type="entry name" value="Peptidase_aspartic_dom_sf"/>
</dbReference>
<dbReference type="SUPFAM" id="SSF53098">
    <property type="entry name" value="Ribonuclease H-like"/>
    <property type="match status" value="1"/>
</dbReference>
<feature type="compositionally biased region" description="Basic and acidic residues" evidence="16">
    <location>
        <begin position="377"/>
        <end position="393"/>
    </location>
</feature>
<dbReference type="CDD" id="cd09274">
    <property type="entry name" value="RNase_HI_RT_Ty3"/>
    <property type="match status" value="1"/>
</dbReference>
<sequence>MQQSMENVTAESAATTAMLRQLCDSLSGVKQQLTELSTQVADANTALRENRERTAALEARTEEIAQRSPPAAAPTSSATPGVVYTTNAPPGQAALPAPLTSAPGASHTANSPPGQPATQIRVDPGRGSASRPPSPPHLGMPYPAMVGVGSGPEGHRDARLHRGDAPGILGIPPPSPGTGIHQMSNHHVHSDPGHSARMEEFRGGTYTDSHRSTHNPTPKMDFPKFDGENPKLWQTQCENYFELYHVQPCLRTRFASLNFVQEAALWLQNHEAKSGRVESWRELCSLVLSQFGKNKYSLYRRQLRSLRQTGTVTEYFTKFQHIRHNLLLYNSALDEFFFVDEFLDGLRDDLRTAIWLHQPSDLDTAFRLALLQEEEMEPGKRRAGHRAEHKDFSKSGSRYTSDKSKLSRHEEDKKTDTSKPEDRLESLRAYRRSKGLCFTCGEKYNKQHKCPTSVPLHIVEELLEVLQIQSEDTQSDISSDHSDDEDLMLLSGNQTSKGKRKRCFRIQGFIGKRQILILVDSGSVSSFISSKLVAELNYPVQSIPSTTFVVANGNSVECSEMVPALEWGTQGHTFQHDCKVFPLGSYDMILGDDWLSEHSPMWVHWRRRIIKFTHKGRRVTLRGVQDTLAACRPITTTKLHGLLRRGGVTHMVQVTPAKKYRNTPVTVPDIAEIAVSDDQIPEGVLTLLQEFTDMFKTPSGLPPRREIDHRIPLIPGAQPVKSRPYRYTPDQKDEIERQVYEMLANGIIQRSHSPFASPVLLVRKKDGTWRFCIDYRQLNELTVKHKYPMPIVDELLDELAGAGWFTKLDLRSGYHQIRMAEGEHPKTAFQTHQGQYEFTVMPFGLTNAPATFQSLMNSIFEHQLRKSVLVFVDDILIYSKTLEDHIAHLRTVFSLLTKNSLFVKRSKCSFARQELEYLGHIIGAAGVSTDPSKLTAIQAWPVPRTVKALRGFLGLTGYYRKFVKHYGILAQPLTQLLKKGVLFQWNTSHQRAFEVLKQAMISTPVLALPDFTQPFLLETDACNTGVGAVLMQQSHPVAFMSKALSPQNQTLSAYEKECVAILMAVDKWRSYLQHQPFVIRTDHKSLLHLVDQRLHTPLQHKAFVKLMGLQYTIQYKKGSTNQAADALSRQFDSAALMAISVATPAWLDNLQNGYKDDPVCQQLIAELSINPSNDKGYSLINGILRYKGRIWVGANSTAQNHILQALHSSGVGGHSGQLATYKRIKQLFAWPNLKKEVSLFVQSCEICQQAKAEHVRLPGLLQPLPVPDQAWDVVTLDFVEGLPKSTGYTVILVVVDKLTRYAHFIPLAHPFTALQVAQAYMNNIFKLHGLPKVIISDRDKIFTSTVWTELFRLSDTALHMSSAYHPQTDGTTERINQCLEGFLRCSVHSCPQKWALWLPLAEYWYNTAYHSALGKSPFEVLYGHSPRQLGISSGDCASPDLEAWLKERATMTELLKQQLLRAQQRMKTQADKKRSERQFQEGDMVYLKLQPYIQSSVATRSNHKLAFRFFGPYKILQRIGAVAYKLELPPASRIHPVIHVSQLKQHVPPATQVSADLASLTAFDIPVQILEHAWRRRAGATQRMIKVRWRDPSSSFVTWEMHDHLRRQFPCAPAWGQAAR</sequence>
<keyword evidence="13" id="KW-0238">DNA-binding</keyword>
<protein>
    <submittedName>
        <fullName evidence="19">Uncharacterized protein</fullName>
    </submittedName>
</protein>
<feature type="compositionally biased region" description="Polar residues" evidence="16">
    <location>
        <begin position="107"/>
        <end position="118"/>
    </location>
</feature>
<dbReference type="InterPro" id="IPR050951">
    <property type="entry name" value="Retrovirus_Pol_polyprotein"/>
</dbReference>
<evidence type="ECO:0000256" key="11">
    <source>
        <dbReference type="ARBA" id="ARBA00022918"/>
    </source>
</evidence>
<evidence type="ECO:0000259" key="17">
    <source>
        <dbReference type="PROSITE" id="PS50878"/>
    </source>
</evidence>
<feature type="region of interest" description="Disordered" evidence="16">
    <location>
        <begin position="377"/>
        <end position="425"/>
    </location>
</feature>
<dbReference type="GO" id="GO:0003887">
    <property type="term" value="F:DNA-directed DNA polymerase activity"/>
    <property type="evidence" value="ECO:0007669"/>
    <property type="project" value="UniProtKB-KW"/>
</dbReference>
<evidence type="ECO:0000256" key="15">
    <source>
        <dbReference type="ARBA" id="ARBA00023268"/>
    </source>
</evidence>
<evidence type="ECO:0000256" key="16">
    <source>
        <dbReference type="SAM" id="MobiDB-lite"/>
    </source>
</evidence>
<evidence type="ECO:0000256" key="13">
    <source>
        <dbReference type="ARBA" id="ARBA00023125"/>
    </source>
</evidence>
<keyword evidence="20" id="KW-1185">Reference proteome</keyword>
<evidence type="ECO:0000313" key="19">
    <source>
        <dbReference type="EMBL" id="KAK1692627.1"/>
    </source>
</evidence>
<keyword evidence="9" id="KW-0460">Magnesium</keyword>
<evidence type="ECO:0000256" key="4">
    <source>
        <dbReference type="ARBA" id="ARBA00022722"/>
    </source>
</evidence>
<dbReference type="Pfam" id="PF00078">
    <property type="entry name" value="RVT_1"/>
    <property type="match status" value="1"/>
</dbReference>
<dbReference type="Pfam" id="PF08284">
    <property type="entry name" value="RVP_2"/>
    <property type="match status" value="1"/>
</dbReference>
<dbReference type="InterPro" id="IPR012337">
    <property type="entry name" value="RNaseH-like_sf"/>
</dbReference>
<evidence type="ECO:0000259" key="18">
    <source>
        <dbReference type="PROSITE" id="PS50994"/>
    </source>
</evidence>
<feature type="region of interest" description="Disordered" evidence="16">
    <location>
        <begin position="44"/>
        <end position="140"/>
    </location>
</feature>
<keyword evidence="5" id="KW-0479">Metal-binding</keyword>
<keyword evidence="12" id="KW-0239">DNA-directed DNA polymerase</keyword>
<dbReference type="GO" id="GO:0004190">
    <property type="term" value="F:aspartic-type endopeptidase activity"/>
    <property type="evidence" value="ECO:0007669"/>
    <property type="project" value="UniProtKB-KW"/>
</dbReference>
<dbReference type="GO" id="GO:0003964">
    <property type="term" value="F:RNA-directed DNA polymerase activity"/>
    <property type="evidence" value="ECO:0007669"/>
    <property type="project" value="UniProtKB-KW"/>
</dbReference>
<dbReference type="GO" id="GO:0004519">
    <property type="term" value="F:endonuclease activity"/>
    <property type="evidence" value="ECO:0007669"/>
    <property type="project" value="UniProtKB-KW"/>
</dbReference>
<dbReference type="InterPro" id="IPR056924">
    <property type="entry name" value="SH3_Tf2-1"/>
</dbReference>
<dbReference type="Gene3D" id="1.10.340.70">
    <property type="match status" value="1"/>
</dbReference>
<proteinExistence type="predicted"/>
<keyword evidence="10" id="KW-0229">DNA integration</keyword>
<keyword evidence="1" id="KW-0645">Protease</keyword>
<dbReference type="CDD" id="cd00303">
    <property type="entry name" value="retropepsin_like"/>
    <property type="match status" value="1"/>
</dbReference>
<keyword evidence="14" id="KW-0233">DNA recombination</keyword>
<name>A0AAD8X395_LOLMU</name>
<dbReference type="PROSITE" id="PS50994">
    <property type="entry name" value="INTEGRASE"/>
    <property type="match status" value="1"/>
</dbReference>
<reference evidence="19" key="1">
    <citation type="submission" date="2023-07" db="EMBL/GenBank/DDBJ databases">
        <title>A chromosome-level genome assembly of Lolium multiflorum.</title>
        <authorList>
            <person name="Chen Y."/>
            <person name="Copetti D."/>
            <person name="Kolliker R."/>
            <person name="Studer B."/>
        </authorList>
    </citation>
    <scope>NUCLEOTIDE SEQUENCE</scope>
    <source>
        <strain evidence="19">02402/16</strain>
        <tissue evidence="19">Leaf</tissue>
    </source>
</reference>
<dbReference type="InterPro" id="IPR000477">
    <property type="entry name" value="RT_dom"/>
</dbReference>
<evidence type="ECO:0000256" key="6">
    <source>
        <dbReference type="ARBA" id="ARBA00022750"/>
    </source>
</evidence>
<dbReference type="InterPro" id="IPR041588">
    <property type="entry name" value="Integrase_H2C2"/>
</dbReference>
<evidence type="ECO:0000313" key="20">
    <source>
        <dbReference type="Proteomes" id="UP001231189"/>
    </source>
</evidence>
<evidence type="ECO:0000256" key="1">
    <source>
        <dbReference type="ARBA" id="ARBA00022670"/>
    </source>
</evidence>
<feature type="domain" description="Integrase catalytic" evidence="18">
    <location>
        <begin position="1261"/>
        <end position="1425"/>
    </location>
</feature>
<dbReference type="EMBL" id="JAUUTY010000001">
    <property type="protein sequence ID" value="KAK1692627.1"/>
    <property type="molecule type" value="Genomic_DNA"/>
</dbReference>
<dbReference type="Pfam" id="PF17919">
    <property type="entry name" value="RT_RNaseH_2"/>
    <property type="match status" value="1"/>
</dbReference>
<dbReference type="Gene3D" id="3.30.70.270">
    <property type="match status" value="2"/>
</dbReference>
<dbReference type="Gene3D" id="2.40.70.10">
    <property type="entry name" value="Acid Proteases"/>
    <property type="match status" value="1"/>
</dbReference>
<feature type="compositionally biased region" description="Basic and acidic residues" evidence="16">
    <location>
        <begin position="400"/>
        <end position="425"/>
    </location>
</feature>
<dbReference type="InterPro" id="IPR043502">
    <property type="entry name" value="DNA/RNA_pol_sf"/>
</dbReference>
<dbReference type="GO" id="GO:0006310">
    <property type="term" value="P:DNA recombination"/>
    <property type="evidence" value="ECO:0007669"/>
    <property type="project" value="UniProtKB-KW"/>
</dbReference>
<evidence type="ECO:0000256" key="10">
    <source>
        <dbReference type="ARBA" id="ARBA00022908"/>
    </source>
</evidence>
<dbReference type="PROSITE" id="PS50878">
    <property type="entry name" value="RT_POL"/>
    <property type="match status" value="1"/>
</dbReference>
<evidence type="ECO:0000256" key="5">
    <source>
        <dbReference type="ARBA" id="ARBA00022723"/>
    </source>
</evidence>
<feature type="compositionally biased region" description="Basic and acidic residues" evidence="16">
    <location>
        <begin position="48"/>
        <end position="65"/>
    </location>
</feature>
<keyword evidence="7" id="KW-0255">Endonuclease</keyword>
<dbReference type="PANTHER" id="PTHR37984">
    <property type="entry name" value="PROTEIN CBG26694"/>
    <property type="match status" value="1"/>
</dbReference>
<dbReference type="Gene3D" id="3.10.20.370">
    <property type="match status" value="1"/>
</dbReference>
<keyword evidence="2" id="KW-0808">Transferase</keyword>
<keyword evidence="3" id="KW-0548">Nucleotidyltransferase</keyword>
<evidence type="ECO:0000256" key="8">
    <source>
        <dbReference type="ARBA" id="ARBA00022801"/>
    </source>
</evidence>
<keyword evidence="15" id="KW-0511">Multifunctional enzyme</keyword>
<dbReference type="CDD" id="cd01647">
    <property type="entry name" value="RT_LTR"/>
    <property type="match status" value="1"/>
</dbReference>
<dbReference type="InterPro" id="IPR001584">
    <property type="entry name" value="Integrase_cat-core"/>
</dbReference>
<dbReference type="InterPro" id="IPR036397">
    <property type="entry name" value="RNaseH_sf"/>
</dbReference>
<dbReference type="Proteomes" id="UP001231189">
    <property type="component" value="Unassembled WGS sequence"/>
</dbReference>
<dbReference type="Pfam" id="PF24626">
    <property type="entry name" value="SH3_Tf2-1"/>
    <property type="match status" value="1"/>
</dbReference>
<dbReference type="GO" id="GO:0046872">
    <property type="term" value="F:metal ion binding"/>
    <property type="evidence" value="ECO:0007669"/>
    <property type="project" value="UniProtKB-KW"/>
</dbReference>
<keyword evidence="11" id="KW-0695">RNA-directed DNA polymerase</keyword>
<dbReference type="PANTHER" id="PTHR37984:SF5">
    <property type="entry name" value="PROTEIN NYNRIN-LIKE"/>
    <property type="match status" value="1"/>
</dbReference>
<keyword evidence="6" id="KW-0064">Aspartyl protease</keyword>
<gene>
    <name evidence="19" type="ORF">QYE76_009324</name>
</gene>
<accession>A0AAD8X395</accession>
<organism evidence="19 20">
    <name type="scientific">Lolium multiflorum</name>
    <name type="common">Italian ryegrass</name>
    <name type="synonym">Lolium perenne subsp. multiflorum</name>
    <dbReference type="NCBI Taxonomy" id="4521"/>
    <lineage>
        <taxon>Eukaryota</taxon>
        <taxon>Viridiplantae</taxon>
        <taxon>Streptophyta</taxon>
        <taxon>Embryophyta</taxon>
        <taxon>Tracheophyta</taxon>
        <taxon>Spermatophyta</taxon>
        <taxon>Magnoliopsida</taxon>
        <taxon>Liliopsida</taxon>
        <taxon>Poales</taxon>
        <taxon>Poaceae</taxon>
        <taxon>BOP clade</taxon>
        <taxon>Pooideae</taxon>
        <taxon>Poodae</taxon>
        <taxon>Poeae</taxon>
        <taxon>Poeae Chloroplast Group 2 (Poeae type)</taxon>
        <taxon>Loliodinae</taxon>
        <taxon>Loliinae</taxon>
        <taxon>Lolium</taxon>
    </lineage>
</organism>
<evidence type="ECO:0000256" key="2">
    <source>
        <dbReference type="ARBA" id="ARBA00022679"/>
    </source>
</evidence>
<dbReference type="GO" id="GO:0003677">
    <property type="term" value="F:DNA binding"/>
    <property type="evidence" value="ECO:0007669"/>
    <property type="project" value="UniProtKB-KW"/>
</dbReference>
<evidence type="ECO:0000256" key="14">
    <source>
        <dbReference type="ARBA" id="ARBA00023172"/>
    </source>
</evidence>
<evidence type="ECO:0000256" key="3">
    <source>
        <dbReference type="ARBA" id="ARBA00022695"/>
    </source>
</evidence>
<dbReference type="InterPro" id="IPR005162">
    <property type="entry name" value="Retrotrans_gag_dom"/>
</dbReference>
<dbReference type="SUPFAM" id="SSF50630">
    <property type="entry name" value="Acid proteases"/>
    <property type="match status" value="1"/>
</dbReference>
<dbReference type="InterPro" id="IPR043128">
    <property type="entry name" value="Rev_trsase/Diguanyl_cyclase"/>
</dbReference>
<evidence type="ECO:0000256" key="9">
    <source>
        <dbReference type="ARBA" id="ARBA00022842"/>
    </source>
</evidence>
<feature type="compositionally biased region" description="Low complexity" evidence="16">
    <location>
        <begin position="88"/>
        <end position="99"/>
    </location>
</feature>
<feature type="compositionally biased region" description="Low complexity" evidence="16">
    <location>
        <begin position="68"/>
        <end position="80"/>
    </location>
</feature>
<dbReference type="Pfam" id="PF03732">
    <property type="entry name" value="Retrotrans_gag"/>
    <property type="match status" value="1"/>
</dbReference>
<feature type="domain" description="Reverse transcriptase" evidence="17">
    <location>
        <begin position="743"/>
        <end position="922"/>
    </location>
</feature>
<dbReference type="Gene3D" id="3.30.420.10">
    <property type="entry name" value="Ribonuclease H-like superfamily/Ribonuclease H"/>
    <property type="match status" value="1"/>
</dbReference>
<keyword evidence="4" id="KW-0540">Nuclease</keyword>
<comment type="caution">
    <text evidence="19">The sequence shown here is derived from an EMBL/GenBank/DDBJ whole genome shotgun (WGS) entry which is preliminary data.</text>
</comment>
<dbReference type="GO" id="GO:0006508">
    <property type="term" value="P:proteolysis"/>
    <property type="evidence" value="ECO:0007669"/>
    <property type="project" value="UniProtKB-KW"/>
</dbReference>
<dbReference type="SUPFAM" id="SSF56672">
    <property type="entry name" value="DNA/RNA polymerases"/>
    <property type="match status" value="1"/>
</dbReference>
<dbReference type="Pfam" id="PF17921">
    <property type="entry name" value="Integrase_H2C2"/>
    <property type="match status" value="1"/>
</dbReference>
<keyword evidence="8" id="KW-0378">Hydrolase</keyword>
<evidence type="ECO:0000256" key="12">
    <source>
        <dbReference type="ARBA" id="ARBA00022932"/>
    </source>
</evidence>
<dbReference type="Gene3D" id="3.10.10.10">
    <property type="entry name" value="HIV Type 1 Reverse Transcriptase, subunit A, domain 1"/>
    <property type="match status" value="1"/>
</dbReference>